<evidence type="ECO:0000313" key="13">
    <source>
        <dbReference type="EMBL" id="GGP16857.1"/>
    </source>
</evidence>
<reference evidence="14" key="1">
    <citation type="journal article" date="2019" name="Int. J. Syst. Evol. Microbiol.">
        <title>The Global Catalogue of Microorganisms (GCM) 10K type strain sequencing project: providing services to taxonomists for standard genome sequencing and annotation.</title>
        <authorList>
            <consortium name="The Broad Institute Genomics Platform"/>
            <consortium name="The Broad Institute Genome Sequencing Center for Infectious Disease"/>
            <person name="Wu L."/>
            <person name="Ma J."/>
        </authorList>
    </citation>
    <scope>NUCLEOTIDE SEQUENCE [LARGE SCALE GENOMIC DNA]</scope>
    <source>
        <strain evidence="14">CGMCC 1.7693</strain>
    </source>
</reference>
<evidence type="ECO:0000256" key="8">
    <source>
        <dbReference type="ARBA" id="ARBA00030881"/>
    </source>
</evidence>
<proteinExistence type="inferred from homology"/>
<dbReference type="SMART" id="SM01095">
    <property type="entry name" value="Cpl-7"/>
    <property type="match status" value="1"/>
</dbReference>
<feature type="region of interest" description="Disordered" evidence="10">
    <location>
        <begin position="30"/>
        <end position="50"/>
    </location>
</feature>
<sequence length="383" mass="42208">MIQMKEQLINDTSFKYGKNNKKRYITIHETDNPRNGAGAQNHADLQSNGNSREAAWHWQVDDKTAVKSFDHCFQLWGAGDGRGNGNLHSIQIEVCVNADSDYKKAIENTADLVKRIMKEEGISAVNVKQHNTWSGKHCPRKLRDGAHGVTWGQFKKMLGESAGNHSSSHSVNSNSNSNWTKVTGNWTGQTLENGEYGEPVKQLQTKLANNHPPFYPNKGAKNNGIDSYYGDDTEDAVRRFQSYYGLTIDGLAGQQVYIQLKGSSTGTTSSGIGKSIAKLVEETKAEKHGNGEERKRSLGSNYQTVMDVINGGLSAGNLKTNSISKGSKVTAKRLYGTSSSTKNVRSSSISGIVDTINHSWRNEIRLKDSSGIYIGFTRREDLQ</sequence>
<evidence type="ECO:0000256" key="9">
    <source>
        <dbReference type="ARBA" id="ARBA00032390"/>
    </source>
</evidence>
<dbReference type="EMBL" id="BMLW01000023">
    <property type="protein sequence ID" value="GGP16857.1"/>
    <property type="molecule type" value="Genomic_DNA"/>
</dbReference>
<dbReference type="SMART" id="SM00644">
    <property type="entry name" value="Ami_2"/>
    <property type="match status" value="1"/>
</dbReference>
<evidence type="ECO:0000256" key="5">
    <source>
        <dbReference type="ARBA" id="ARBA00022969"/>
    </source>
</evidence>
<organism evidence="13 14">
    <name type="scientific">Oceanobacillus neutriphilus</name>
    <dbReference type="NCBI Taxonomy" id="531815"/>
    <lineage>
        <taxon>Bacteria</taxon>
        <taxon>Bacillati</taxon>
        <taxon>Bacillota</taxon>
        <taxon>Bacilli</taxon>
        <taxon>Bacillales</taxon>
        <taxon>Bacillaceae</taxon>
        <taxon>Oceanobacillus</taxon>
    </lineage>
</organism>
<evidence type="ECO:0000259" key="11">
    <source>
        <dbReference type="SMART" id="SM00644"/>
    </source>
</evidence>
<dbReference type="InterPro" id="IPR002477">
    <property type="entry name" value="Peptidoglycan-bd-like"/>
</dbReference>
<keyword evidence="4" id="KW-0378">Hydrolase</keyword>
<accession>A0ABQ2P381</accession>
<dbReference type="InterPro" id="IPR036365">
    <property type="entry name" value="PGBD-like_sf"/>
</dbReference>
<evidence type="ECO:0000256" key="1">
    <source>
        <dbReference type="ARBA" id="ARBA00001561"/>
    </source>
</evidence>
<dbReference type="Pfam" id="PF01471">
    <property type="entry name" value="PG_binding_1"/>
    <property type="match status" value="1"/>
</dbReference>
<dbReference type="InterPro" id="IPR051206">
    <property type="entry name" value="NAMLAA_amidase_2"/>
</dbReference>
<evidence type="ECO:0000256" key="2">
    <source>
        <dbReference type="ARBA" id="ARBA00007553"/>
    </source>
</evidence>
<evidence type="ECO:0000256" key="3">
    <source>
        <dbReference type="ARBA" id="ARBA00011901"/>
    </source>
</evidence>
<dbReference type="InterPro" id="IPR036505">
    <property type="entry name" value="Amidase/PGRP_sf"/>
</dbReference>
<keyword evidence="14" id="KW-1185">Reference proteome</keyword>
<comment type="caution">
    <text evidence="13">The sequence shown here is derived from an EMBL/GenBank/DDBJ whole genome shotgun (WGS) entry which is preliminary data.</text>
</comment>
<comment type="similarity">
    <text evidence="2">Belongs to the N-acetylmuramoyl-L-alanine amidase 2 family.</text>
</comment>
<evidence type="ECO:0000256" key="7">
    <source>
        <dbReference type="ARBA" id="ARBA00023316"/>
    </source>
</evidence>
<protein>
    <recommendedName>
        <fullName evidence="3">N-acetylmuramoyl-L-alanine amidase</fullName>
        <ecNumber evidence="3">3.5.1.28</ecNumber>
    </recommendedName>
    <alternativeName>
        <fullName evidence="9">Autolysin</fullName>
    </alternativeName>
    <alternativeName>
        <fullName evidence="8">Cell wall hydrolase</fullName>
    </alternativeName>
</protein>
<evidence type="ECO:0000256" key="6">
    <source>
        <dbReference type="ARBA" id="ARBA00023287"/>
    </source>
</evidence>
<dbReference type="CDD" id="cd06583">
    <property type="entry name" value="PGRP"/>
    <property type="match status" value="1"/>
</dbReference>
<dbReference type="SUPFAM" id="SSF55846">
    <property type="entry name" value="N-acetylmuramoyl-L-alanine amidase-like"/>
    <property type="match status" value="1"/>
</dbReference>
<keyword evidence="7" id="KW-0961">Cell wall biogenesis/degradation</keyword>
<dbReference type="Gene3D" id="1.10.101.10">
    <property type="entry name" value="PGBD-like superfamily/PGBD"/>
    <property type="match status" value="1"/>
</dbReference>
<evidence type="ECO:0000313" key="14">
    <source>
        <dbReference type="Proteomes" id="UP000641206"/>
    </source>
</evidence>
<dbReference type="Proteomes" id="UP000641206">
    <property type="component" value="Unassembled WGS sequence"/>
</dbReference>
<dbReference type="PANTHER" id="PTHR30417:SF11">
    <property type="entry name" value="N-ACETYLMURAMOYL-L-ALANINE AMIDASE XLYA"/>
    <property type="match status" value="1"/>
</dbReference>
<evidence type="ECO:0000259" key="12">
    <source>
        <dbReference type="SMART" id="SM01095"/>
    </source>
</evidence>
<keyword evidence="5" id="KW-0749">Sporulation</keyword>
<dbReference type="Pfam" id="PF01510">
    <property type="entry name" value="Amidase_2"/>
    <property type="match status" value="1"/>
</dbReference>
<dbReference type="Gene3D" id="3.40.80.10">
    <property type="entry name" value="Peptidoglycan recognition protein-like"/>
    <property type="match status" value="1"/>
</dbReference>
<evidence type="ECO:0000256" key="4">
    <source>
        <dbReference type="ARBA" id="ARBA00022801"/>
    </source>
</evidence>
<feature type="domain" description="Cpl-7 lysozyme C-terminal" evidence="12">
    <location>
        <begin position="276"/>
        <end position="314"/>
    </location>
</feature>
<keyword evidence="6" id="KW-0178">Competence</keyword>
<dbReference type="EC" id="3.5.1.28" evidence="3"/>
<name>A0ABQ2P381_9BACI</name>
<evidence type="ECO:0000256" key="10">
    <source>
        <dbReference type="SAM" id="MobiDB-lite"/>
    </source>
</evidence>
<dbReference type="InterPro" id="IPR013168">
    <property type="entry name" value="Cpl_7_lyso_C"/>
</dbReference>
<dbReference type="PANTHER" id="PTHR30417">
    <property type="entry name" value="N-ACETYLMURAMOYL-L-ALANINE AMIDASE AMID"/>
    <property type="match status" value="1"/>
</dbReference>
<dbReference type="InterPro" id="IPR036366">
    <property type="entry name" value="PGBDSf"/>
</dbReference>
<gene>
    <name evidence="13" type="ORF">GCM10011346_50490</name>
</gene>
<dbReference type="SUPFAM" id="SSF47090">
    <property type="entry name" value="PGBD-like"/>
    <property type="match status" value="1"/>
</dbReference>
<comment type="catalytic activity">
    <reaction evidence="1">
        <text>Hydrolyzes the link between N-acetylmuramoyl residues and L-amino acid residues in certain cell-wall glycopeptides.</text>
        <dbReference type="EC" id="3.5.1.28"/>
    </reaction>
</comment>
<dbReference type="InterPro" id="IPR002502">
    <property type="entry name" value="Amidase_domain"/>
</dbReference>
<feature type="domain" description="N-acetylmuramoyl-L-alanine amidase" evidence="11">
    <location>
        <begin position="11"/>
        <end position="140"/>
    </location>
</feature>